<evidence type="ECO:0000256" key="4">
    <source>
        <dbReference type="ARBA" id="ARBA00022679"/>
    </source>
</evidence>
<keyword evidence="9 11" id="KW-0460">Magnesium</keyword>
<dbReference type="GO" id="GO:0000287">
    <property type="term" value="F:magnesium ion binding"/>
    <property type="evidence" value="ECO:0007669"/>
    <property type="project" value="UniProtKB-UniRule"/>
</dbReference>
<dbReference type="UniPathway" id="UPA00060">
    <property type="reaction ID" value="UER00139"/>
</dbReference>
<feature type="binding site" evidence="11">
    <location>
        <position position="193"/>
    </location>
    <ligand>
        <name>substrate</name>
    </ligand>
</feature>
<gene>
    <name evidence="11" type="primary">thiM</name>
    <name evidence="12" type="ORF">SAMN05444008_112147</name>
</gene>
<evidence type="ECO:0000256" key="11">
    <source>
        <dbReference type="HAMAP-Rule" id="MF_00228"/>
    </source>
</evidence>
<evidence type="ECO:0000256" key="5">
    <source>
        <dbReference type="ARBA" id="ARBA00022723"/>
    </source>
</evidence>
<name>A0A1M5EQL0_9BACT</name>
<keyword evidence="5 11" id="KW-0479">Metal-binding</keyword>
<sequence length="272" mass="28858">MKQETWSRIAAVRHQSPLVHSITNYVVMNNTANALLAAGASPIMAHAHSEMEDMVAIIGALVVNIGTLDEYWVKSMELAIAQATALGKPWVLDPVGAGATPYRNEVLNKLITDYKPSVIRGNASEIMALASMQGQTKGVDSTNAAEEAMEAARHLQQATGAVVCISGATDYIVGNDKLVALHNGHPLMSRVTGMGCTATALIGAFCAAHPTELFEATVAAMALMGVAGEIAAEQAMGPGTMQLHFLDALYILQPEDFIQRLQITQQQDAFSV</sequence>
<keyword evidence="6 11" id="KW-0547">Nucleotide-binding</keyword>
<dbReference type="EMBL" id="FQUO01000012">
    <property type="protein sequence ID" value="SHF81583.1"/>
    <property type="molecule type" value="Genomic_DNA"/>
</dbReference>
<comment type="function">
    <text evidence="11">Catalyzes the phosphorylation of the hydroxyl group of 4-methyl-5-beta-hydroxyethylthiazole (THZ).</text>
</comment>
<dbReference type="Proteomes" id="UP000184368">
    <property type="component" value="Unassembled WGS sequence"/>
</dbReference>
<dbReference type="RefSeq" id="WP_073045052.1">
    <property type="nucleotide sequence ID" value="NZ_FQUO01000012.1"/>
</dbReference>
<dbReference type="STRING" id="1302690.BUE76_04635"/>
<protein>
    <recommendedName>
        <fullName evidence="11">Hydroxyethylthiazole kinase</fullName>
        <ecNumber evidence="11">2.7.1.50</ecNumber>
    </recommendedName>
    <alternativeName>
        <fullName evidence="11">4-methyl-5-beta-hydroxyethylthiazole kinase</fullName>
        <shortName evidence="11">TH kinase</shortName>
        <shortName evidence="11">Thz kinase</shortName>
    </alternativeName>
</protein>
<dbReference type="GO" id="GO:0009228">
    <property type="term" value="P:thiamine biosynthetic process"/>
    <property type="evidence" value="ECO:0007669"/>
    <property type="project" value="UniProtKB-KW"/>
</dbReference>
<dbReference type="InterPro" id="IPR000417">
    <property type="entry name" value="Hyethyz_kinase"/>
</dbReference>
<evidence type="ECO:0000256" key="9">
    <source>
        <dbReference type="ARBA" id="ARBA00022842"/>
    </source>
</evidence>
<evidence type="ECO:0000256" key="6">
    <source>
        <dbReference type="ARBA" id="ARBA00022741"/>
    </source>
</evidence>
<dbReference type="NCBIfam" id="NF006830">
    <property type="entry name" value="PRK09355.1"/>
    <property type="match status" value="1"/>
</dbReference>
<dbReference type="SUPFAM" id="SSF53613">
    <property type="entry name" value="Ribokinase-like"/>
    <property type="match status" value="1"/>
</dbReference>
<comment type="cofactor">
    <cofactor evidence="2 11">
        <name>Mg(2+)</name>
        <dbReference type="ChEBI" id="CHEBI:18420"/>
    </cofactor>
</comment>
<dbReference type="GO" id="GO:0004417">
    <property type="term" value="F:hydroxyethylthiazole kinase activity"/>
    <property type="evidence" value="ECO:0007669"/>
    <property type="project" value="UniProtKB-UniRule"/>
</dbReference>
<proteinExistence type="inferred from homology"/>
<dbReference type="PIRSF" id="PIRSF000513">
    <property type="entry name" value="Thz_kinase"/>
    <property type="match status" value="1"/>
</dbReference>
<evidence type="ECO:0000256" key="7">
    <source>
        <dbReference type="ARBA" id="ARBA00022777"/>
    </source>
</evidence>
<comment type="pathway">
    <text evidence="3 11">Cofactor biosynthesis; thiamine diphosphate biosynthesis; 4-methyl-5-(2-phosphoethyl)-thiazole from 5-(2-hydroxyethyl)-4-methylthiazole: step 1/1.</text>
</comment>
<evidence type="ECO:0000256" key="10">
    <source>
        <dbReference type="ARBA" id="ARBA00022977"/>
    </source>
</evidence>
<comment type="catalytic activity">
    <reaction evidence="1 11">
        <text>5-(2-hydroxyethyl)-4-methylthiazole + ATP = 4-methyl-5-(2-phosphooxyethyl)-thiazole + ADP + H(+)</text>
        <dbReference type="Rhea" id="RHEA:24212"/>
        <dbReference type="ChEBI" id="CHEBI:15378"/>
        <dbReference type="ChEBI" id="CHEBI:17957"/>
        <dbReference type="ChEBI" id="CHEBI:30616"/>
        <dbReference type="ChEBI" id="CHEBI:58296"/>
        <dbReference type="ChEBI" id="CHEBI:456216"/>
        <dbReference type="EC" id="2.7.1.50"/>
    </reaction>
</comment>
<accession>A0A1M5EQL0</accession>
<dbReference type="EC" id="2.7.1.50" evidence="11"/>
<keyword evidence="8 11" id="KW-0067">ATP-binding</keyword>
<dbReference type="CDD" id="cd01170">
    <property type="entry name" value="THZ_kinase"/>
    <property type="match status" value="1"/>
</dbReference>
<dbReference type="Pfam" id="PF02110">
    <property type="entry name" value="HK"/>
    <property type="match status" value="1"/>
</dbReference>
<dbReference type="GO" id="GO:0009229">
    <property type="term" value="P:thiamine diphosphate biosynthetic process"/>
    <property type="evidence" value="ECO:0007669"/>
    <property type="project" value="UniProtKB-UniRule"/>
</dbReference>
<evidence type="ECO:0000313" key="12">
    <source>
        <dbReference type="EMBL" id="SHF81583.1"/>
    </source>
</evidence>
<dbReference type="Gene3D" id="3.40.1190.20">
    <property type="match status" value="1"/>
</dbReference>
<comment type="similarity">
    <text evidence="11">Belongs to the Thz kinase family.</text>
</comment>
<dbReference type="HAMAP" id="MF_00228">
    <property type="entry name" value="Thz_kinase"/>
    <property type="match status" value="1"/>
</dbReference>
<evidence type="ECO:0000256" key="1">
    <source>
        <dbReference type="ARBA" id="ARBA00001771"/>
    </source>
</evidence>
<dbReference type="InterPro" id="IPR029056">
    <property type="entry name" value="Ribokinase-like"/>
</dbReference>
<evidence type="ECO:0000313" key="13">
    <source>
        <dbReference type="Proteomes" id="UP000184368"/>
    </source>
</evidence>
<dbReference type="NCBIfam" id="TIGR00694">
    <property type="entry name" value="thiM"/>
    <property type="match status" value="1"/>
</dbReference>
<feature type="binding site" evidence="11">
    <location>
        <position position="166"/>
    </location>
    <ligand>
        <name>ATP</name>
        <dbReference type="ChEBI" id="CHEBI:30616"/>
    </ligand>
</feature>
<evidence type="ECO:0000256" key="2">
    <source>
        <dbReference type="ARBA" id="ARBA00001946"/>
    </source>
</evidence>
<feature type="binding site" evidence="11">
    <location>
        <position position="44"/>
    </location>
    <ligand>
        <name>substrate</name>
    </ligand>
</feature>
<feature type="binding site" evidence="11">
    <location>
        <position position="120"/>
    </location>
    <ligand>
        <name>ATP</name>
        <dbReference type="ChEBI" id="CHEBI:30616"/>
    </ligand>
</feature>
<dbReference type="AlphaFoldDB" id="A0A1M5EQL0"/>
<dbReference type="OrthoDB" id="9778146at2"/>
<evidence type="ECO:0000256" key="3">
    <source>
        <dbReference type="ARBA" id="ARBA00004868"/>
    </source>
</evidence>
<keyword evidence="10 11" id="KW-0784">Thiamine biosynthesis</keyword>
<evidence type="ECO:0000256" key="8">
    <source>
        <dbReference type="ARBA" id="ARBA00022840"/>
    </source>
</evidence>
<dbReference type="GO" id="GO:0005524">
    <property type="term" value="F:ATP binding"/>
    <property type="evidence" value="ECO:0007669"/>
    <property type="project" value="UniProtKB-UniRule"/>
</dbReference>
<organism evidence="12 13">
    <name type="scientific">Cnuella takakiae</name>
    <dbReference type="NCBI Taxonomy" id="1302690"/>
    <lineage>
        <taxon>Bacteria</taxon>
        <taxon>Pseudomonadati</taxon>
        <taxon>Bacteroidota</taxon>
        <taxon>Chitinophagia</taxon>
        <taxon>Chitinophagales</taxon>
        <taxon>Chitinophagaceae</taxon>
        <taxon>Cnuella</taxon>
    </lineage>
</organism>
<reference evidence="12 13" key="1">
    <citation type="submission" date="2016-11" db="EMBL/GenBank/DDBJ databases">
        <authorList>
            <person name="Jaros S."/>
            <person name="Januszkiewicz K."/>
            <person name="Wedrychowicz H."/>
        </authorList>
    </citation>
    <scope>NUCLEOTIDE SEQUENCE [LARGE SCALE GENOMIC DNA]</scope>
    <source>
        <strain evidence="12 13">DSM 26897</strain>
    </source>
</reference>
<dbReference type="PRINTS" id="PR01099">
    <property type="entry name" value="HYETHTZKNASE"/>
</dbReference>
<keyword evidence="13" id="KW-1185">Reference proteome</keyword>
<keyword evidence="4 11" id="KW-0808">Transferase</keyword>
<keyword evidence="7 11" id="KW-0418">Kinase</keyword>